<dbReference type="PROSITE" id="PS50042">
    <property type="entry name" value="CNMP_BINDING_3"/>
    <property type="match status" value="1"/>
</dbReference>
<feature type="transmembrane region" description="Helical" evidence="1">
    <location>
        <begin position="163"/>
        <end position="181"/>
    </location>
</feature>
<evidence type="ECO:0000256" key="1">
    <source>
        <dbReference type="SAM" id="Phobius"/>
    </source>
</evidence>
<keyword evidence="1" id="KW-0812">Transmembrane</keyword>
<evidence type="ECO:0000313" key="3">
    <source>
        <dbReference type="EMBL" id="MBS4201372.1"/>
    </source>
</evidence>
<keyword evidence="3" id="KW-0645">Protease</keyword>
<accession>A0A942TR37</accession>
<keyword evidence="1" id="KW-1133">Transmembrane helix</keyword>
<keyword evidence="3" id="KW-0378">Hydrolase</keyword>
<reference evidence="3 4" key="1">
    <citation type="submission" date="2021-05" db="EMBL/GenBank/DDBJ databases">
        <title>Novel Bacillus species.</title>
        <authorList>
            <person name="Liu G."/>
        </authorList>
    </citation>
    <scope>NUCLEOTIDE SEQUENCE [LARGE SCALE GENOMIC DNA]</scope>
    <source>
        <strain evidence="3 4">FJAT-49732</strain>
    </source>
</reference>
<dbReference type="Pfam" id="PF02517">
    <property type="entry name" value="Rce1-like"/>
    <property type="match status" value="1"/>
</dbReference>
<protein>
    <submittedName>
        <fullName evidence="3">CPBP family intramembrane metalloprotease</fullName>
    </submittedName>
</protein>
<dbReference type="Proteomes" id="UP000682713">
    <property type="component" value="Unassembled WGS sequence"/>
</dbReference>
<evidence type="ECO:0000313" key="4">
    <source>
        <dbReference type="Proteomes" id="UP000682713"/>
    </source>
</evidence>
<feature type="transmembrane region" description="Helical" evidence="1">
    <location>
        <begin position="186"/>
        <end position="205"/>
    </location>
</feature>
<feature type="transmembrane region" description="Helical" evidence="1">
    <location>
        <begin position="28"/>
        <end position="47"/>
    </location>
</feature>
<evidence type="ECO:0000259" key="2">
    <source>
        <dbReference type="PROSITE" id="PS50042"/>
    </source>
</evidence>
<gene>
    <name evidence="3" type="ORF">KHA93_17195</name>
</gene>
<dbReference type="InterPro" id="IPR000595">
    <property type="entry name" value="cNMP-bd_dom"/>
</dbReference>
<feature type="transmembrane region" description="Helical" evidence="1">
    <location>
        <begin position="105"/>
        <end position="126"/>
    </location>
</feature>
<feature type="transmembrane region" description="Helical" evidence="1">
    <location>
        <begin position="225"/>
        <end position="246"/>
    </location>
</feature>
<proteinExistence type="predicted"/>
<keyword evidence="1" id="KW-0472">Membrane</keyword>
<dbReference type="RefSeq" id="WP_213111853.1">
    <property type="nucleotide sequence ID" value="NZ_JAGYPJ010000001.1"/>
</dbReference>
<dbReference type="GO" id="GO:0004175">
    <property type="term" value="F:endopeptidase activity"/>
    <property type="evidence" value="ECO:0007669"/>
    <property type="project" value="UniProtKB-ARBA"/>
</dbReference>
<feature type="transmembrane region" description="Helical" evidence="1">
    <location>
        <begin position="138"/>
        <end position="157"/>
    </location>
</feature>
<dbReference type="EMBL" id="JAGYPJ010000001">
    <property type="protein sequence ID" value="MBS4201372.1"/>
    <property type="molecule type" value="Genomic_DNA"/>
</dbReference>
<organism evidence="3 4">
    <name type="scientific">Lederbergia citrisecunda</name>
    <dbReference type="NCBI Taxonomy" id="2833583"/>
    <lineage>
        <taxon>Bacteria</taxon>
        <taxon>Bacillati</taxon>
        <taxon>Bacillota</taxon>
        <taxon>Bacilli</taxon>
        <taxon>Bacillales</taxon>
        <taxon>Bacillaceae</taxon>
        <taxon>Lederbergia</taxon>
    </lineage>
</organism>
<feature type="domain" description="Cyclic nucleotide-binding" evidence="2">
    <location>
        <begin position="208"/>
        <end position="255"/>
    </location>
</feature>
<dbReference type="GO" id="GO:0008237">
    <property type="term" value="F:metallopeptidase activity"/>
    <property type="evidence" value="ECO:0007669"/>
    <property type="project" value="UniProtKB-KW"/>
</dbReference>
<keyword evidence="4" id="KW-1185">Reference proteome</keyword>
<keyword evidence="3" id="KW-0482">Metalloprotease</keyword>
<feature type="transmembrane region" description="Helical" evidence="1">
    <location>
        <begin position="68"/>
        <end position="85"/>
    </location>
</feature>
<dbReference type="InterPro" id="IPR003675">
    <property type="entry name" value="Rce1/LyrA-like_dom"/>
</dbReference>
<name>A0A942TR37_9BACI</name>
<dbReference type="PANTHER" id="PTHR39430">
    <property type="entry name" value="MEMBRANE-ASSOCIATED PROTEASE-RELATED"/>
    <property type="match status" value="1"/>
</dbReference>
<sequence length="255" mass="28690">MKKFITGILSFFILDLYFNVTTHFINFNIFIQLISILLFFPLASFIAKLNGLQGLRGIGMVREKWPKYFTASFLIGFGCWAFMYVTYHIAGKFEINGVKTGLEAWWIIGQIIVGFFLGSLINDLVTRGFLISILKGKIPPLAIATISILVYALDDFWNGDLSILNFVFSVVLGFSLTYAFFKTGSIWASTGIHFGLNMAYGLIFGLSGQYGDGIFLMTKGNIHSFLNTTILLMAAALMFVIVFLYYRDKKRVISI</sequence>
<comment type="caution">
    <text evidence="3">The sequence shown here is derived from an EMBL/GenBank/DDBJ whole genome shotgun (WGS) entry which is preliminary data.</text>
</comment>
<dbReference type="GO" id="GO:0080120">
    <property type="term" value="P:CAAX-box protein maturation"/>
    <property type="evidence" value="ECO:0007669"/>
    <property type="project" value="UniProtKB-ARBA"/>
</dbReference>
<dbReference type="PANTHER" id="PTHR39430:SF1">
    <property type="entry name" value="PROTEASE"/>
    <property type="match status" value="1"/>
</dbReference>
<dbReference type="AlphaFoldDB" id="A0A942TR37"/>